<dbReference type="PANTHER" id="PTHR47926">
    <property type="entry name" value="PENTATRICOPEPTIDE REPEAT-CONTAINING PROTEIN"/>
    <property type="match status" value="1"/>
</dbReference>
<sequence length="445" mass="48005">MPLISAEFLLSRVINPSSLPATLKAASALLARLTRAGLLQIKLPSLSAAAAVDLAPWNALVAALSRHSLSSLAIQTFSIMHRVALPLDSYSLCSALTAAASSASNPINLGKQLHAYASKTGEISSIFVRGALICSYATSDAIQDAHQVFDEFPQRNTVCLNALLNGYVQKKLWMEGLSLFRSIYSLMLDPDAHTISSLLRICAEMSFTRLGTQCHAHSIRRINGFETDAFLLSSLVEMYGKCGLFNKARSVFAISKQWTAGGRRDVVLWTSILNAYARNGQFDDVISAFETMVAEGIRPDEILMLAVLSACASSGNVTKGLVFLEAMVKAHGLVPGHQHYSCVVGMLCRAGELERAWSFVGETSPEEIGAWGAVLCGCSDSGNVKIGEFAFQKAVGLDPGNVGMHVELSNLYARVGMWDELEKLRKTMSEKGMKKEIGRSVFGAT</sequence>
<accession>A0ABR2MKX2</accession>
<reference evidence="3 4" key="1">
    <citation type="journal article" date="2022" name="Nat. Plants">
        <title>Genomes of leafy and leafless Platanthera orchids illuminate the evolution of mycoheterotrophy.</title>
        <authorList>
            <person name="Li M.H."/>
            <person name="Liu K.W."/>
            <person name="Li Z."/>
            <person name="Lu H.C."/>
            <person name="Ye Q.L."/>
            <person name="Zhang D."/>
            <person name="Wang J.Y."/>
            <person name="Li Y.F."/>
            <person name="Zhong Z.M."/>
            <person name="Liu X."/>
            <person name="Yu X."/>
            <person name="Liu D.K."/>
            <person name="Tu X.D."/>
            <person name="Liu B."/>
            <person name="Hao Y."/>
            <person name="Liao X.Y."/>
            <person name="Jiang Y.T."/>
            <person name="Sun W.H."/>
            <person name="Chen J."/>
            <person name="Chen Y.Q."/>
            <person name="Ai Y."/>
            <person name="Zhai J.W."/>
            <person name="Wu S.S."/>
            <person name="Zhou Z."/>
            <person name="Hsiao Y.Y."/>
            <person name="Wu W.L."/>
            <person name="Chen Y.Y."/>
            <person name="Lin Y.F."/>
            <person name="Hsu J.L."/>
            <person name="Li C.Y."/>
            <person name="Wang Z.W."/>
            <person name="Zhao X."/>
            <person name="Zhong W.Y."/>
            <person name="Ma X.K."/>
            <person name="Ma L."/>
            <person name="Huang J."/>
            <person name="Chen G.Z."/>
            <person name="Huang M.Z."/>
            <person name="Huang L."/>
            <person name="Peng D.H."/>
            <person name="Luo Y.B."/>
            <person name="Zou S.Q."/>
            <person name="Chen S.P."/>
            <person name="Lan S."/>
            <person name="Tsai W.C."/>
            <person name="Van de Peer Y."/>
            <person name="Liu Z.J."/>
        </authorList>
    </citation>
    <scope>NUCLEOTIDE SEQUENCE [LARGE SCALE GENOMIC DNA]</scope>
    <source>
        <strain evidence="3">Lor288</strain>
    </source>
</reference>
<organism evidence="3 4">
    <name type="scientific">Platanthera guangdongensis</name>
    <dbReference type="NCBI Taxonomy" id="2320717"/>
    <lineage>
        <taxon>Eukaryota</taxon>
        <taxon>Viridiplantae</taxon>
        <taxon>Streptophyta</taxon>
        <taxon>Embryophyta</taxon>
        <taxon>Tracheophyta</taxon>
        <taxon>Spermatophyta</taxon>
        <taxon>Magnoliopsida</taxon>
        <taxon>Liliopsida</taxon>
        <taxon>Asparagales</taxon>
        <taxon>Orchidaceae</taxon>
        <taxon>Orchidoideae</taxon>
        <taxon>Orchideae</taxon>
        <taxon>Orchidinae</taxon>
        <taxon>Platanthera</taxon>
    </lineage>
</organism>
<keyword evidence="4" id="KW-1185">Reference proteome</keyword>
<dbReference type="PANTHER" id="PTHR47926:SF386">
    <property type="entry name" value="PENTATRICOPEPTIDE REPEAT-CONTAINING PROTEIN"/>
    <property type="match status" value="1"/>
</dbReference>
<evidence type="ECO:0000313" key="4">
    <source>
        <dbReference type="Proteomes" id="UP001412067"/>
    </source>
</evidence>
<evidence type="ECO:0000256" key="2">
    <source>
        <dbReference type="PROSITE-ProRule" id="PRU00708"/>
    </source>
</evidence>
<dbReference type="Pfam" id="PF01535">
    <property type="entry name" value="PPR"/>
    <property type="match status" value="2"/>
</dbReference>
<dbReference type="Pfam" id="PF20431">
    <property type="entry name" value="E_motif"/>
    <property type="match status" value="1"/>
</dbReference>
<dbReference type="Pfam" id="PF13041">
    <property type="entry name" value="PPR_2"/>
    <property type="match status" value="1"/>
</dbReference>
<dbReference type="PROSITE" id="PS51375">
    <property type="entry name" value="PPR"/>
    <property type="match status" value="1"/>
</dbReference>
<dbReference type="InterPro" id="IPR011990">
    <property type="entry name" value="TPR-like_helical_dom_sf"/>
</dbReference>
<proteinExistence type="predicted"/>
<evidence type="ECO:0000313" key="3">
    <source>
        <dbReference type="EMBL" id="KAK8964638.1"/>
    </source>
</evidence>
<feature type="repeat" description="PPR" evidence="2">
    <location>
        <begin position="265"/>
        <end position="299"/>
    </location>
</feature>
<dbReference type="InterPro" id="IPR046848">
    <property type="entry name" value="E_motif"/>
</dbReference>
<dbReference type="Gene3D" id="1.25.40.10">
    <property type="entry name" value="Tetratricopeptide repeat domain"/>
    <property type="match status" value="3"/>
</dbReference>
<comment type="caution">
    <text evidence="3">The sequence shown here is derived from an EMBL/GenBank/DDBJ whole genome shotgun (WGS) entry which is preliminary data.</text>
</comment>
<name>A0ABR2MKX2_9ASPA</name>
<keyword evidence="1" id="KW-0677">Repeat</keyword>
<dbReference type="Proteomes" id="UP001412067">
    <property type="component" value="Unassembled WGS sequence"/>
</dbReference>
<protein>
    <submittedName>
        <fullName evidence="3">Pentatricopeptide repeat-containing protein</fullName>
    </submittedName>
</protein>
<dbReference type="EMBL" id="JBBWWR010000006">
    <property type="protein sequence ID" value="KAK8964638.1"/>
    <property type="molecule type" value="Genomic_DNA"/>
</dbReference>
<gene>
    <name evidence="3" type="primary">PCMP-H32</name>
    <name evidence="3" type="ORF">KSP40_PGU005367</name>
</gene>
<evidence type="ECO:0000256" key="1">
    <source>
        <dbReference type="ARBA" id="ARBA00022737"/>
    </source>
</evidence>
<dbReference type="NCBIfam" id="TIGR00756">
    <property type="entry name" value="PPR"/>
    <property type="match status" value="1"/>
</dbReference>
<dbReference type="InterPro" id="IPR002885">
    <property type="entry name" value="PPR_rpt"/>
</dbReference>
<dbReference type="InterPro" id="IPR046960">
    <property type="entry name" value="PPR_At4g14850-like_plant"/>
</dbReference>